<proteinExistence type="inferred from homology"/>
<feature type="transmembrane region" description="Helical" evidence="10">
    <location>
        <begin position="394"/>
        <end position="414"/>
    </location>
</feature>
<dbReference type="InterPro" id="IPR014755">
    <property type="entry name" value="Cu-Rt/internalin_Ig-like"/>
</dbReference>
<evidence type="ECO:0000259" key="11">
    <source>
        <dbReference type="PROSITE" id="PS50847"/>
    </source>
</evidence>
<keyword evidence="7" id="KW-0677">Repeat</keyword>
<organism evidence="12 13">
    <name type="scientific">Brochothrix thermosphacta</name>
    <name type="common">Microbacterium thermosphactum</name>
    <dbReference type="NCBI Taxonomy" id="2756"/>
    <lineage>
        <taxon>Bacteria</taxon>
        <taxon>Bacillati</taxon>
        <taxon>Bacillota</taxon>
        <taxon>Bacilli</taxon>
        <taxon>Bacillales</taxon>
        <taxon>Listeriaceae</taxon>
        <taxon>Brochothrix</taxon>
    </lineage>
</organism>
<feature type="compositionally biased region" description="Basic and acidic residues" evidence="9">
    <location>
        <begin position="383"/>
        <end position="392"/>
    </location>
</feature>
<evidence type="ECO:0000313" key="13">
    <source>
        <dbReference type="Proteomes" id="UP000270190"/>
    </source>
</evidence>
<dbReference type="AlphaFoldDB" id="A0A2X0SB78"/>
<dbReference type="RefSeq" id="WP_147401256.1">
    <property type="nucleotide sequence ID" value="NZ_OUNC01000056.1"/>
</dbReference>
<dbReference type="SUPFAM" id="SSF52058">
    <property type="entry name" value="L domain-like"/>
    <property type="match status" value="1"/>
</dbReference>
<dbReference type="Pfam" id="PF00746">
    <property type="entry name" value="Gram_pos_anchor"/>
    <property type="match status" value="1"/>
</dbReference>
<name>A0A2X0SB78_BROTH</name>
<dbReference type="InterPro" id="IPR001611">
    <property type="entry name" value="Leu-rich_rpt"/>
</dbReference>
<dbReference type="PROSITE" id="PS51450">
    <property type="entry name" value="LRR"/>
    <property type="match status" value="1"/>
</dbReference>
<evidence type="ECO:0000256" key="3">
    <source>
        <dbReference type="ARBA" id="ARBA00022512"/>
    </source>
</evidence>
<feature type="compositionally biased region" description="Polar residues" evidence="9">
    <location>
        <begin position="356"/>
        <end position="379"/>
    </location>
</feature>
<dbReference type="Gene3D" id="3.80.10.10">
    <property type="entry name" value="Ribonuclease Inhibitor"/>
    <property type="match status" value="1"/>
</dbReference>
<dbReference type="EMBL" id="OUNC01000056">
    <property type="protein sequence ID" value="SPP29812.1"/>
    <property type="molecule type" value="Genomic_DNA"/>
</dbReference>
<gene>
    <name evidence="12" type="ORF">BTBSAS_60115</name>
</gene>
<evidence type="ECO:0000256" key="8">
    <source>
        <dbReference type="ARBA" id="ARBA00023088"/>
    </source>
</evidence>
<keyword evidence="6" id="KW-0732">Signal</keyword>
<dbReference type="InterPro" id="IPR032675">
    <property type="entry name" value="LRR_dom_sf"/>
</dbReference>
<dbReference type="Gene3D" id="2.60.40.1220">
    <property type="match status" value="1"/>
</dbReference>
<dbReference type="PROSITE" id="PS50847">
    <property type="entry name" value="GRAM_POS_ANCHORING"/>
    <property type="match status" value="1"/>
</dbReference>
<keyword evidence="10" id="KW-0812">Transmembrane</keyword>
<evidence type="ECO:0000256" key="2">
    <source>
        <dbReference type="ARBA" id="ARBA00009432"/>
    </source>
</evidence>
<protein>
    <recommendedName>
        <fullName evidence="11">Gram-positive cocci surface proteins LPxTG domain-containing protein</fullName>
    </recommendedName>
</protein>
<evidence type="ECO:0000256" key="4">
    <source>
        <dbReference type="ARBA" id="ARBA00022525"/>
    </source>
</evidence>
<feature type="domain" description="Gram-positive cocci surface proteins LPxTG" evidence="11">
    <location>
        <begin position="384"/>
        <end position="420"/>
    </location>
</feature>
<sequence length="420" mass="45673">MNKRHRRGLISVISAVLIICTASFTGIDAKAATQVIIPDNALRTVIKDTLNLNDDTDITDESLLKLKELRAVNKNISSLEGLGYALNLGEMYLSENNISDLSPLLPIFNNWEASTGNYFFFDVSSNNISDLSMFNDVPKLPRYSVFHFENNQIRDFSPIAQYPAETFYASNPNNQTITLPTVTLTSPTFELDLPYVETGFPTINVNATKEGIYENGKVTWNNLTGNSEVRVTYTGSIYGPFEYSVTIIQPYTLLRDDGPTTSESTTSETNSTTDSTTTTEPSSTTRETTPPTSSTPTDSTTTTEPSSTTRETTPPTSSTTTDSTTTAEPSSTTRETTPPTPSTPTGSTSKDMTPPGASSTTDETSNQLGTITSNKNEVTNAKELPETGEKENKASTTLMGVLLIVLGIFSLVATRRKRLK</sequence>
<dbReference type="Proteomes" id="UP000270190">
    <property type="component" value="Unassembled WGS sequence"/>
</dbReference>
<keyword evidence="3" id="KW-0134">Cell wall</keyword>
<evidence type="ECO:0000256" key="7">
    <source>
        <dbReference type="ARBA" id="ARBA00022737"/>
    </source>
</evidence>
<evidence type="ECO:0000256" key="10">
    <source>
        <dbReference type="SAM" id="Phobius"/>
    </source>
</evidence>
<keyword evidence="5" id="KW-0433">Leucine-rich repeat</keyword>
<evidence type="ECO:0000256" key="9">
    <source>
        <dbReference type="SAM" id="MobiDB-lite"/>
    </source>
</evidence>
<feature type="compositionally biased region" description="Low complexity" evidence="9">
    <location>
        <begin position="259"/>
        <end position="349"/>
    </location>
</feature>
<evidence type="ECO:0000256" key="1">
    <source>
        <dbReference type="ARBA" id="ARBA00004168"/>
    </source>
</evidence>
<evidence type="ECO:0000256" key="5">
    <source>
        <dbReference type="ARBA" id="ARBA00022614"/>
    </source>
</evidence>
<accession>A0A2X0SB78</accession>
<reference evidence="13" key="1">
    <citation type="submission" date="2018-04" db="EMBL/GenBank/DDBJ databases">
        <authorList>
            <person name="Illikoud N."/>
        </authorList>
    </citation>
    <scope>NUCLEOTIDE SEQUENCE [LARGE SCALE GENOMIC DNA]</scope>
</reference>
<feature type="region of interest" description="Disordered" evidence="9">
    <location>
        <begin position="256"/>
        <end position="392"/>
    </location>
</feature>
<dbReference type="NCBIfam" id="TIGR01167">
    <property type="entry name" value="LPXTG_anchor"/>
    <property type="match status" value="1"/>
</dbReference>
<evidence type="ECO:0000256" key="6">
    <source>
        <dbReference type="ARBA" id="ARBA00022729"/>
    </source>
</evidence>
<keyword evidence="4" id="KW-0964">Secreted</keyword>
<dbReference type="InterPro" id="IPR019931">
    <property type="entry name" value="LPXTG_anchor"/>
</dbReference>
<keyword evidence="10" id="KW-1133">Transmembrane helix</keyword>
<comment type="subcellular location">
    <subcellularLocation>
        <location evidence="1">Secreted</location>
        <location evidence="1">Cell wall</location>
        <topology evidence="1">Peptidoglycan-anchor</topology>
    </subcellularLocation>
</comment>
<comment type="similarity">
    <text evidence="2">Belongs to the internalin family.</text>
</comment>
<keyword evidence="8" id="KW-0572">Peptidoglycan-anchor</keyword>
<evidence type="ECO:0000313" key="12">
    <source>
        <dbReference type="EMBL" id="SPP29812.1"/>
    </source>
</evidence>
<keyword evidence="10" id="KW-0472">Membrane</keyword>